<dbReference type="InterPro" id="IPR036390">
    <property type="entry name" value="WH_DNA-bd_sf"/>
</dbReference>
<evidence type="ECO:0000256" key="1">
    <source>
        <dbReference type="ARBA" id="ARBA00023125"/>
    </source>
</evidence>
<dbReference type="PATRIC" id="fig|1458307.3.peg.2210"/>
<dbReference type="NCBIfam" id="TIGR00738">
    <property type="entry name" value="rrf2_super"/>
    <property type="match status" value="1"/>
</dbReference>
<dbReference type="PANTHER" id="PTHR33221:SF4">
    <property type="entry name" value="HTH-TYPE TRANSCRIPTIONAL REPRESSOR NSRR"/>
    <property type="match status" value="1"/>
</dbReference>
<dbReference type="PANTHER" id="PTHR33221">
    <property type="entry name" value="WINGED HELIX-TURN-HELIX TRANSCRIPTIONAL REGULATOR, RRF2 FAMILY"/>
    <property type="match status" value="1"/>
</dbReference>
<dbReference type="Pfam" id="PF02082">
    <property type="entry name" value="Rrf2"/>
    <property type="match status" value="1"/>
</dbReference>
<accession>A0A0K0Y700</accession>
<dbReference type="Gene3D" id="1.10.10.10">
    <property type="entry name" value="Winged helix-like DNA-binding domain superfamily/Winged helix DNA-binding domain"/>
    <property type="match status" value="1"/>
</dbReference>
<dbReference type="Proteomes" id="UP000067444">
    <property type="component" value="Chromosome"/>
</dbReference>
<dbReference type="InterPro" id="IPR036388">
    <property type="entry name" value="WH-like_DNA-bd_sf"/>
</dbReference>
<dbReference type="InterPro" id="IPR000944">
    <property type="entry name" value="Tscrpt_reg_Rrf2"/>
</dbReference>
<gene>
    <name evidence="2" type="primary">nsrR</name>
    <name evidence="2" type="ORF">OSB_21920</name>
</gene>
<sequence>MRISNTPLKCALQMLIKAMHLDKFSDYALRILIALSVSKDGRGSATSIALNYGLSRHHIAKVASELVRGGYVTSERGRGGGLRLARPASEISVGAVLRTIMDDVPVAECFGSTPNCTILPACGLRGPLSQAKEAFFTVLDGYSLRDISQNRTALAELLGAP</sequence>
<dbReference type="AlphaFoldDB" id="A0A0K0Y700"/>
<keyword evidence="3" id="KW-1185">Reference proteome</keyword>
<dbReference type="SUPFAM" id="SSF46785">
    <property type="entry name" value="Winged helix' DNA-binding domain"/>
    <property type="match status" value="1"/>
</dbReference>
<keyword evidence="1" id="KW-0238">DNA-binding</keyword>
<name>A0A0K0Y700_9RHOB</name>
<evidence type="ECO:0000313" key="3">
    <source>
        <dbReference type="Proteomes" id="UP000067444"/>
    </source>
</evidence>
<proteinExistence type="predicted"/>
<protein>
    <submittedName>
        <fullName evidence="2">HTH-type transcriptional repressor NsrR</fullName>
    </submittedName>
</protein>
<dbReference type="PROSITE" id="PS51197">
    <property type="entry name" value="HTH_RRF2_2"/>
    <property type="match status" value="1"/>
</dbReference>
<reference evidence="2 3" key="1">
    <citation type="journal article" date="2015" name="Genome Announc.">
        <title>Closed Genome Sequence of Octadecabacter temperatus SB1, the First Mesophilic Species of the Genus Octadecabacter.</title>
        <authorList>
            <person name="Voget S."/>
            <person name="Billerbeck S."/>
            <person name="Simon M."/>
            <person name="Daniel R."/>
        </authorList>
    </citation>
    <scope>NUCLEOTIDE SEQUENCE [LARGE SCALE GENOMIC DNA]</scope>
    <source>
        <strain evidence="2 3">SB1</strain>
    </source>
</reference>
<dbReference type="GO" id="GO:0003700">
    <property type="term" value="F:DNA-binding transcription factor activity"/>
    <property type="evidence" value="ECO:0007669"/>
    <property type="project" value="TreeGrafter"/>
</dbReference>
<dbReference type="KEGG" id="otm:OSB_21920"/>
<dbReference type="STRING" id="1458307.OSB_21920"/>
<evidence type="ECO:0000313" key="2">
    <source>
        <dbReference type="EMBL" id="AKS46729.1"/>
    </source>
</evidence>
<dbReference type="GO" id="GO:0003677">
    <property type="term" value="F:DNA binding"/>
    <property type="evidence" value="ECO:0007669"/>
    <property type="project" value="UniProtKB-KW"/>
</dbReference>
<dbReference type="GO" id="GO:0005829">
    <property type="term" value="C:cytosol"/>
    <property type="evidence" value="ECO:0007669"/>
    <property type="project" value="TreeGrafter"/>
</dbReference>
<organism evidence="2 3">
    <name type="scientific">Octadecabacter temperatus</name>
    <dbReference type="NCBI Taxonomy" id="1458307"/>
    <lineage>
        <taxon>Bacteria</taxon>
        <taxon>Pseudomonadati</taxon>
        <taxon>Pseudomonadota</taxon>
        <taxon>Alphaproteobacteria</taxon>
        <taxon>Rhodobacterales</taxon>
        <taxon>Roseobacteraceae</taxon>
        <taxon>Octadecabacter</taxon>
    </lineage>
</organism>
<dbReference type="EMBL" id="CP012160">
    <property type="protein sequence ID" value="AKS46729.1"/>
    <property type="molecule type" value="Genomic_DNA"/>
</dbReference>